<keyword evidence="1" id="KW-1133">Transmembrane helix</keyword>
<keyword evidence="1" id="KW-0472">Membrane</keyword>
<evidence type="ECO:0000256" key="1">
    <source>
        <dbReference type="SAM" id="Phobius"/>
    </source>
</evidence>
<keyword evidence="1" id="KW-0812">Transmembrane</keyword>
<accession>A0A1H4C7Q2</accession>
<name>A0A1H4C7Q2_BIZPA</name>
<evidence type="ECO:0000313" key="2">
    <source>
        <dbReference type="EMBL" id="SEA56350.1"/>
    </source>
</evidence>
<reference evidence="2 3" key="1">
    <citation type="submission" date="2016-10" db="EMBL/GenBank/DDBJ databases">
        <authorList>
            <person name="de Groot N.N."/>
        </authorList>
    </citation>
    <scope>NUCLEOTIDE SEQUENCE [LARGE SCALE GENOMIC DNA]</scope>
    <source>
        <strain evidence="2 3">DSM 23842</strain>
    </source>
</reference>
<keyword evidence="3" id="KW-1185">Reference proteome</keyword>
<protein>
    <submittedName>
        <fullName evidence="2">Uncharacterized protein</fullName>
    </submittedName>
</protein>
<dbReference type="Proteomes" id="UP000198846">
    <property type="component" value="Unassembled WGS sequence"/>
</dbReference>
<organism evidence="2 3">
    <name type="scientific">Bizionia paragorgiae</name>
    <dbReference type="NCBI Taxonomy" id="283786"/>
    <lineage>
        <taxon>Bacteria</taxon>
        <taxon>Pseudomonadati</taxon>
        <taxon>Bacteroidota</taxon>
        <taxon>Flavobacteriia</taxon>
        <taxon>Flavobacteriales</taxon>
        <taxon>Flavobacteriaceae</taxon>
        <taxon>Bizionia</taxon>
    </lineage>
</organism>
<proteinExistence type="predicted"/>
<sequence length="31" mass="3774">MDKYKWKSLYTIVLVANALYIIIFYLIMKAF</sequence>
<gene>
    <name evidence="2" type="ORF">SAMN04487990_11849</name>
</gene>
<dbReference type="EMBL" id="FNQK01000018">
    <property type="protein sequence ID" value="SEA56350.1"/>
    <property type="molecule type" value="Genomic_DNA"/>
</dbReference>
<evidence type="ECO:0000313" key="3">
    <source>
        <dbReference type="Proteomes" id="UP000198846"/>
    </source>
</evidence>
<dbReference type="AlphaFoldDB" id="A0A1H4C7Q2"/>
<feature type="transmembrane region" description="Helical" evidence="1">
    <location>
        <begin position="9"/>
        <end position="28"/>
    </location>
</feature>